<organism evidence="1 2">
    <name type="scientific">Halomonas salipaludis</name>
    <dbReference type="NCBI Taxonomy" id="2032625"/>
    <lineage>
        <taxon>Bacteria</taxon>
        <taxon>Pseudomonadati</taxon>
        <taxon>Pseudomonadota</taxon>
        <taxon>Gammaproteobacteria</taxon>
        <taxon>Oceanospirillales</taxon>
        <taxon>Halomonadaceae</taxon>
        <taxon>Halomonas</taxon>
    </lineage>
</organism>
<dbReference type="AlphaFoldDB" id="A0A2A2F1Y8"/>
<evidence type="ECO:0000313" key="1">
    <source>
        <dbReference type="EMBL" id="PAU79466.1"/>
    </source>
</evidence>
<keyword evidence="1" id="KW-0808">Transferase</keyword>
<gene>
    <name evidence="1" type="ORF">CK498_03630</name>
</gene>
<dbReference type="Gene3D" id="1.20.120.330">
    <property type="entry name" value="Nucleotidyltransferases domain 2"/>
    <property type="match status" value="1"/>
</dbReference>
<name>A0A2A2F1Y8_9GAMM</name>
<dbReference type="NCBIfam" id="TIGR01987">
    <property type="entry name" value="HI0074"/>
    <property type="match status" value="1"/>
</dbReference>
<dbReference type="Proteomes" id="UP000217771">
    <property type="component" value="Unassembled WGS sequence"/>
</dbReference>
<dbReference type="EMBL" id="NSKB01000001">
    <property type="protein sequence ID" value="PAU79466.1"/>
    <property type="molecule type" value="Genomic_DNA"/>
</dbReference>
<comment type="caution">
    <text evidence="1">The sequence shown here is derived from an EMBL/GenBank/DDBJ whole genome shotgun (WGS) entry which is preliminary data.</text>
</comment>
<proteinExistence type="predicted"/>
<accession>A0A2A2F1Y8</accession>
<dbReference type="SUPFAM" id="SSF81593">
    <property type="entry name" value="Nucleotidyltransferase substrate binding subunit/domain"/>
    <property type="match status" value="1"/>
</dbReference>
<dbReference type="InterPro" id="IPR010235">
    <property type="entry name" value="HepT"/>
</dbReference>
<dbReference type="Pfam" id="PF08780">
    <property type="entry name" value="NTase_sub_bind"/>
    <property type="match status" value="1"/>
</dbReference>
<reference evidence="1 2" key="1">
    <citation type="submission" date="2017-08" db="EMBL/GenBank/DDBJ databases">
        <title>Halomonas alkalisoli sp. nov., isolated from saline alkaline soil.</title>
        <authorList>
            <person name="Wang D."/>
            <person name="Zhang G."/>
        </authorList>
    </citation>
    <scope>NUCLEOTIDE SEQUENCE [LARGE SCALE GENOMIC DNA]</scope>
    <source>
        <strain evidence="1 2">WRN001</strain>
    </source>
</reference>
<keyword evidence="2" id="KW-1185">Reference proteome</keyword>
<protein>
    <submittedName>
        <fullName evidence="1">Nucleotidyltransferase</fullName>
    </submittedName>
</protein>
<evidence type="ECO:0000313" key="2">
    <source>
        <dbReference type="Proteomes" id="UP000217771"/>
    </source>
</evidence>
<dbReference type="RefSeq" id="WP_095619476.1">
    <property type="nucleotide sequence ID" value="NZ_NSKB01000001.1"/>
</dbReference>
<dbReference type="OrthoDB" id="9810452at2"/>
<sequence length="134" mass="15934">MPDDIRWQQRFTNFVSAFTQLESAIDEYGDTTLDIIKEGIIQRFEFTHELAWKVMKDYLEYEGIQNITGSRSAARKAFNVGLVENGQAWMDMIETRNHTVHAYRQSILEAEFRKIVDRYYPALRQFKQSMEERL</sequence>
<dbReference type="GO" id="GO:0016740">
    <property type="term" value="F:transferase activity"/>
    <property type="evidence" value="ECO:0007669"/>
    <property type="project" value="UniProtKB-KW"/>
</dbReference>